<dbReference type="AlphaFoldDB" id="A0A1X9T140"/>
<organism evidence="1 2">
    <name type="scientific">Campylobacter vicugnae</name>
    <dbReference type="NCBI Taxonomy" id="1660076"/>
    <lineage>
        <taxon>Bacteria</taxon>
        <taxon>Pseudomonadati</taxon>
        <taxon>Campylobacterota</taxon>
        <taxon>Epsilonproteobacteria</taxon>
        <taxon>Campylobacterales</taxon>
        <taxon>Campylobacteraceae</taxon>
        <taxon>Campylobacter</taxon>
    </lineage>
</organism>
<protein>
    <submittedName>
        <fullName evidence="1">Uncharacterized protein</fullName>
    </submittedName>
</protein>
<accession>A0A1X9T140</accession>
<sequence length="118" mass="14131">MKIVKIDRDGIYFDNGSKISSYWKQDCCEYNYAEFEYLKDDKICLNTDFEEPLIFEEVGYGFKFGNKPLNMFYVPCYSEQNGKYTSKVDIYYNDEIVLEAVEAELDFKRKKYIVNMNF</sequence>
<dbReference type="EMBL" id="CP018791">
    <property type="protein sequence ID" value="ARR02195.1"/>
    <property type="molecule type" value="Genomic_DNA"/>
</dbReference>
<dbReference type="Proteomes" id="UP000194265">
    <property type="component" value="Chromosome"/>
</dbReference>
<evidence type="ECO:0000313" key="1">
    <source>
        <dbReference type="EMBL" id="ARR02195.1"/>
    </source>
</evidence>
<name>A0A1X9T140_9BACT</name>
<reference evidence="1 2" key="1">
    <citation type="journal article" date="2017" name="Genome Biol. Evol.">
        <title>Comparative Genomic Analysis Identifies a Campylobacter Clade Deficient in Selenium Metabolism.</title>
        <authorList>
            <person name="Miller W.G."/>
            <person name="Yee E."/>
            <person name="Lopes B.S."/>
            <person name="Chapman M.H."/>
            <person name="Huynh S."/>
            <person name="Bono J.L."/>
            <person name="Parker C.T."/>
            <person name="Strachan N.J.C."/>
            <person name="Forbes K.J."/>
        </authorList>
    </citation>
    <scope>NUCLEOTIDE SEQUENCE [LARGE SCALE GENOMIC DNA]</scope>
    <source>
        <strain evidence="1 2">RM8964</strain>
    </source>
</reference>
<dbReference type="RefSeq" id="WP_192940519.1">
    <property type="nucleotide sequence ID" value="NZ_CP018791.1"/>
</dbReference>
<gene>
    <name evidence="1" type="ORF">CVIC8964_0783</name>
</gene>
<proteinExistence type="predicted"/>
<evidence type="ECO:0000313" key="2">
    <source>
        <dbReference type="Proteomes" id="UP000194265"/>
    </source>
</evidence>
<dbReference type="STRING" id="1660074.CVIC8964_0783"/>